<dbReference type="SUPFAM" id="SSF81321">
    <property type="entry name" value="Family A G protein-coupled receptor-like"/>
    <property type="match status" value="1"/>
</dbReference>
<reference evidence="3 4" key="1">
    <citation type="submission" date="2024-10" db="EMBL/GenBank/DDBJ databases">
        <authorList>
            <person name="Kim D."/>
        </authorList>
    </citation>
    <scope>NUCLEOTIDE SEQUENCE [LARGE SCALE GENOMIC DNA]</scope>
    <source>
        <strain evidence="3">BH-2024</strain>
    </source>
</reference>
<evidence type="ECO:0000313" key="4">
    <source>
        <dbReference type="Proteomes" id="UP001620626"/>
    </source>
</evidence>
<keyword evidence="2" id="KW-0812">Transmembrane</keyword>
<proteinExistence type="predicted"/>
<gene>
    <name evidence="3" type="ORF">niasHT_017268</name>
</gene>
<keyword evidence="2" id="KW-0472">Membrane</keyword>
<accession>A0ABD2LGT5</accession>
<keyword evidence="2" id="KW-1133">Transmembrane helix</keyword>
<feature type="transmembrane region" description="Helical" evidence="2">
    <location>
        <begin position="148"/>
        <end position="164"/>
    </location>
</feature>
<feature type="transmembrane region" description="Helical" evidence="2">
    <location>
        <begin position="69"/>
        <end position="93"/>
    </location>
</feature>
<dbReference type="PANTHER" id="PTHR23021:SF11">
    <property type="entry name" value="SERPENTINE RECEPTOR, CLASS T"/>
    <property type="match status" value="1"/>
</dbReference>
<organism evidence="3 4">
    <name type="scientific">Heterodera trifolii</name>
    <dbReference type="NCBI Taxonomy" id="157864"/>
    <lineage>
        <taxon>Eukaryota</taxon>
        <taxon>Metazoa</taxon>
        <taxon>Ecdysozoa</taxon>
        <taxon>Nematoda</taxon>
        <taxon>Chromadorea</taxon>
        <taxon>Rhabditida</taxon>
        <taxon>Tylenchina</taxon>
        <taxon>Tylenchomorpha</taxon>
        <taxon>Tylenchoidea</taxon>
        <taxon>Heteroderidae</taxon>
        <taxon>Heteroderinae</taxon>
        <taxon>Heterodera</taxon>
    </lineage>
</organism>
<dbReference type="Proteomes" id="UP001620626">
    <property type="component" value="Unassembled WGS sequence"/>
</dbReference>
<sequence length="280" mass="32295">MDFYLNSHDNWMEMYNCSRVSVDDVPLWERQRTINGTLMLILFFIFEILYIPCLIAIWKHRAHPCYKFLFFIGFTDVLMLPIHGLVSSLYSLFGVMFCSNPSFNYFIGSCGAALFAAESSANLFLAFDRLVETFSPKYNQILFSGQRAWLWTMISSSFGFYYFWEVKPAVFSPSYGNWFLNPYQDYSNISVDTRKLWAYPSSGPPCGSAPTESAMVEPRHRRPAFVIAGTPQPGKFKKQQPVQLTGNWKKKGEMSKYDNDDDDDDDDDDDEHTSPLTKNV</sequence>
<dbReference type="Pfam" id="PF10321">
    <property type="entry name" value="7TM_GPCR_Srt"/>
    <property type="match status" value="1"/>
</dbReference>
<protein>
    <submittedName>
        <fullName evidence="3">Uncharacterized protein</fullName>
    </submittedName>
</protein>
<feature type="transmembrane region" description="Helical" evidence="2">
    <location>
        <begin position="105"/>
        <end position="127"/>
    </location>
</feature>
<dbReference type="AlphaFoldDB" id="A0ABD2LGT5"/>
<comment type="caution">
    <text evidence="3">The sequence shown here is derived from an EMBL/GenBank/DDBJ whole genome shotgun (WGS) entry which is preliminary data.</text>
</comment>
<evidence type="ECO:0000256" key="1">
    <source>
        <dbReference type="SAM" id="MobiDB-lite"/>
    </source>
</evidence>
<keyword evidence="4" id="KW-1185">Reference proteome</keyword>
<name>A0ABD2LGT5_9BILA</name>
<feature type="transmembrane region" description="Helical" evidence="2">
    <location>
        <begin position="37"/>
        <end position="57"/>
    </location>
</feature>
<evidence type="ECO:0000313" key="3">
    <source>
        <dbReference type="EMBL" id="KAL3114404.1"/>
    </source>
</evidence>
<feature type="compositionally biased region" description="Acidic residues" evidence="1">
    <location>
        <begin position="259"/>
        <end position="271"/>
    </location>
</feature>
<dbReference type="InterPro" id="IPR019425">
    <property type="entry name" value="7TM_GPCR_serpentine_rcpt_Srt"/>
</dbReference>
<dbReference type="EMBL" id="JBICBT010000417">
    <property type="protein sequence ID" value="KAL3114404.1"/>
    <property type="molecule type" value="Genomic_DNA"/>
</dbReference>
<feature type="region of interest" description="Disordered" evidence="1">
    <location>
        <begin position="227"/>
        <end position="280"/>
    </location>
</feature>
<evidence type="ECO:0000256" key="2">
    <source>
        <dbReference type="SAM" id="Phobius"/>
    </source>
</evidence>
<dbReference type="PANTHER" id="PTHR23021">
    <property type="entry name" value="SERPENTINE RECEPTOR, CLASS T"/>
    <property type="match status" value="1"/>
</dbReference>